<reference evidence="3 4" key="1">
    <citation type="journal article" date="2019" name="Int. J. Syst. Evol. Microbiol.">
        <title>The Global Catalogue of Microorganisms (GCM) 10K type strain sequencing project: providing services to taxonomists for standard genome sequencing and annotation.</title>
        <authorList>
            <consortium name="The Broad Institute Genomics Platform"/>
            <consortium name="The Broad Institute Genome Sequencing Center for Infectious Disease"/>
            <person name="Wu L."/>
            <person name="Ma J."/>
        </authorList>
    </citation>
    <scope>NUCLEOTIDE SEQUENCE [LARGE SCALE GENOMIC DNA]</scope>
    <source>
        <strain evidence="3 4">LMG 29247</strain>
    </source>
</reference>
<organism evidence="3 4">
    <name type="scientific">Natrinema soli</name>
    <dbReference type="NCBI Taxonomy" id="1930624"/>
    <lineage>
        <taxon>Archaea</taxon>
        <taxon>Methanobacteriati</taxon>
        <taxon>Methanobacteriota</taxon>
        <taxon>Stenosarchaea group</taxon>
        <taxon>Halobacteria</taxon>
        <taxon>Halobacteriales</taxon>
        <taxon>Natrialbaceae</taxon>
        <taxon>Natrinema</taxon>
    </lineage>
</organism>
<comment type="caution">
    <text evidence="3">The sequence shown here is derived from an EMBL/GenBank/DDBJ whole genome shotgun (WGS) entry which is preliminary data.</text>
</comment>
<proteinExistence type="predicted"/>
<gene>
    <name evidence="3" type="ORF">ACFQE6_23575</name>
</gene>
<evidence type="ECO:0000313" key="4">
    <source>
        <dbReference type="Proteomes" id="UP001596383"/>
    </source>
</evidence>
<comment type="subcellular location">
    <subcellularLocation>
        <location evidence="1">Cell membrane</location>
        <topology evidence="1">Peripheral membrane protein</topology>
    </subcellularLocation>
</comment>
<name>A0ABD5SRK5_9EURY</name>
<evidence type="ECO:0000256" key="1">
    <source>
        <dbReference type="ARBA" id="ARBA00004202"/>
    </source>
</evidence>
<dbReference type="AlphaFoldDB" id="A0ABD5SRK5"/>
<evidence type="ECO:0000313" key="3">
    <source>
        <dbReference type="EMBL" id="MFC6767865.1"/>
    </source>
</evidence>
<dbReference type="InterPro" id="IPR005116">
    <property type="entry name" value="Transp-assoc_OB_typ1"/>
</dbReference>
<dbReference type="RefSeq" id="WP_273740720.1">
    <property type="nucleotide sequence ID" value="NZ_JAQIVI010000438.1"/>
</dbReference>
<dbReference type="Proteomes" id="UP001596383">
    <property type="component" value="Unassembled WGS sequence"/>
</dbReference>
<feature type="domain" description="Transport-associated OB type 1" evidence="2">
    <location>
        <begin position="21"/>
        <end position="52"/>
    </location>
</feature>
<feature type="non-terminal residue" evidence="3">
    <location>
        <position position="1"/>
    </location>
</feature>
<dbReference type="Gene3D" id="2.40.50.100">
    <property type="match status" value="1"/>
</dbReference>
<sequence>DAVARVGIGLENADGGDGGSDTELVALVTRRSVETLGLEPGRSIVASVKATAARGVGIEDRSQGNSGD</sequence>
<accession>A0ABD5SRK5</accession>
<evidence type="ECO:0000259" key="2">
    <source>
        <dbReference type="Pfam" id="PF03459"/>
    </source>
</evidence>
<dbReference type="SUPFAM" id="SSF50331">
    <property type="entry name" value="MOP-like"/>
    <property type="match status" value="1"/>
</dbReference>
<dbReference type="EMBL" id="JBHSWV010000438">
    <property type="protein sequence ID" value="MFC6767865.1"/>
    <property type="molecule type" value="Genomic_DNA"/>
</dbReference>
<dbReference type="GO" id="GO:0005886">
    <property type="term" value="C:plasma membrane"/>
    <property type="evidence" value="ECO:0007669"/>
    <property type="project" value="UniProtKB-SubCell"/>
</dbReference>
<protein>
    <submittedName>
        <fullName evidence="3">TOBE domain-containing protein</fullName>
    </submittedName>
</protein>
<keyword evidence="4" id="KW-1185">Reference proteome</keyword>
<dbReference type="InterPro" id="IPR008995">
    <property type="entry name" value="Mo/tungstate-bd_C_term_dom"/>
</dbReference>
<dbReference type="Pfam" id="PF03459">
    <property type="entry name" value="TOBE"/>
    <property type="match status" value="1"/>
</dbReference>